<gene>
    <name evidence="1" type="primary">rpl20</name>
</gene>
<dbReference type="RefSeq" id="YP_009541958.1">
    <property type="nucleotide sequence ID" value="NC_039979.1"/>
</dbReference>
<keyword evidence="1" id="KW-0687">Ribonucleoprotein</keyword>
<organism evidence="1">
    <name type="scientific">Synarthrophyton chejuense</name>
    <dbReference type="NCBI Taxonomy" id="2485825"/>
    <lineage>
        <taxon>Eukaryota</taxon>
        <taxon>Rhodophyta</taxon>
        <taxon>Florideophyceae</taxon>
        <taxon>Corallinophycidae</taxon>
        <taxon>Hapalidiales</taxon>
        <taxon>Hapalidiaceae</taxon>
        <taxon>Melobesioideae</taxon>
        <taxon>Synarthrophyton</taxon>
    </lineage>
</organism>
<dbReference type="GO" id="GO:0005840">
    <property type="term" value="C:ribosome"/>
    <property type="evidence" value="ECO:0007669"/>
    <property type="project" value="UniProtKB-KW"/>
</dbReference>
<reference evidence="1" key="1">
    <citation type="journal article" date="2018" name="Genome Biol. Evol.">
        <title>Mitochondrial and Plastid Genomes from Coralline Red Algae Provide Insights into the Incongruent Evolutionary Histories of Organelles.</title>
        <authorList>
            <person name="Lee J."/>
            <person name="Song H.J."/>
            <person name="In Park S."/>
            <person name="Lee Y.M."/>
            <person name="Jeong S.Y."/>
            <person name="Oh Cho T."/>
            <person name="Kim J.H."/>
            <person name="Choi H.G."/>
            <person name="Choi C.G."/>
            <person name="Nelson W.A."/>
            <person name="Fredericq S."/>
            <person name="Bhattacharya D."/>
            <person name="Su Yoon H."/>
        </authorList>
    </citation>
    <scope>NUCLEOTIDE SEQUENCE</scope>
</reference>
<dbReference type="EMBL" id="MH281623">
    <property type="protein sequence ID" value="AYR06628.1"/>
    <property type="molecule type" value="Genomic_DNA"/>
</dbReference>
<keyword evidence="1" id="KW-0689">Ribosomal protein</keyword>
<dbReference type="AlphaFoldDB" id="A0A3G3MIM2"/>
<accession>A0A3G3MIM2</accession>
<sequence length="91" mass="11419">MLVYHLIIKNNNNYYFSRKHKKLYLRKYFINMVNSSSFFYNQSLSYKFLSYFFKINKINLNNFIVYKTFIEELGSSFSLQNWLFNFYFKKY</sequence>
<keyword evidence="1" id="KW-0496">Mitochondrion</keyword>
<protein>
    <submittedName>
        <fullName evidence="1">Ribosomal protein L20</fullName>
    </submittedName>
</protein>
<evidence type="ECO:0000313" key="1">
    <source>
        <dbReference type="EMBL" id="AYR06628.1"/>
    </source>
</evidence>
<name>A0A3G3MIM2_9FLOR</name>
<proteinExistence type="predicted"/>
<dbReference type="GeneID" id="38463791"/>
<geneLocation type="mitochondrion" evidence="1"/>